<dbReference type="Proteomes" id="UP000216605">
    <property type="component" value="Unassembled WGS sequence"/>
</dbReference>
<dbReference type="OrthoDB" id="1360422at2"/>
<dbReference type="EMBL" id="NOXV01000296">
    <property type="protein sequence ID" value="OYQ34025.1"/>
    <property type="molecule type" value="Genomic_DNA"/>
</dbReference>
<accession>A0A255YZE1</accession>
<protein>
    <submittedName>
        <fullName evidence="2">Uncharacterized protein</fullName>
    </submittedName>
</protein>
<dbReference type="AlphaFoldDB" id="A0A255YZE1"/>
<dbReference type="RefSeq" id="WP_094416023.1">
    <property type="nucleotide sequence ID" value="NZ_NOXV01000296.1"/>
</dbReference>
<organism evidence="2 3">
    <name type="scientific">Flavobacterium cyanobacteriorum</name>
    <dbReference type="NCBI Taxonomy" id="2022802"/>
    <lineage>
        <taxon>Bacteria</taxon>
        <taxon>Pseudomonadati</taxon>
        <taxon>Bacteroidota</taxon>
        <taxon>Flavobacteriia</taxon>
        <taxon>Flavobacteriales</taxon>
        <taxon>Flavobacteriaceae</taxon>
        <taxon>Flavobacterium</taxon>
    </lineage>
</organism>
<feature type="signal peptide" evidence="1">
    <location>
        <begin position="1"/>
        <end position="19"/>
    </location>
</feature>
<gene>
    <name evidence="2" type="ORF">CHU92_12365</name>
</gene>
<sequence length="298" mass="32154">MYKLFKNIPLAFLAAMLMASCIGDDSDDVVVNGNPYALNSLSEVTTQLSALASGEIDCLEIIYPITVATYAEGFVVADRFTFNNTNELLTFINNLGEGATYAIIFPFAVSGNGEEISIISNDAFLDTLETEIAECTANSCVTTNTLFAQAYNSISGNEQFIMDTYTHEYTFSISQAGTVCSIGYKGETATLAYLIEIVDDNNTVLYTGNHTFSNTAISYVSIPPVSLEANTNYTIRRSIPNNNNGTGVGTVKQGATDILPVTEGNITIHQARFYGGGGTNAPNYVLLPMIDFVFRPQP</sequence>
<name>A0A255YZE1_9FLAO</name>
<feature type="chain" id="PRO_5013033356" evidence="1">
    <location>
        <begin position="20"/>
        <end position="298"/>
    </location>
</feature>
<evidence type="ECO:0000256" key="1">
    <source>
        <dbReference type="SAM" id="SignalP"/>
    </source>
</evidence>
<evidence type="ECO:0000313" key="2">
    <source>
        <dbReference type="EMBL" id="OYQ34025.1"/>
    </source>
</evidence>
<keyword evidence="1" id="KW-0732">Signal</keyword>
<reference evidence="2 3" key="1">
    <citation type="submission" date="2017-07" db="EMBL/GenBank/DDBJ databases">
        <title>Flavobacterium cyanobacteriorum sp. nov., isolated from cyanobacterial aggregates in a eutrophic lake.</title>
        <authorList>
            <person name="Cai H."/>
        </authorList>
    </citation>
    <scope>NUCLEOTIDE SEQUENCE [LARGE SCALE GENOMIC DNA]</scope>
    <source>
        <strain evidence="2 3">TH021</strain>
    </source>
</reference>
<evidence type="ECO:0000313" key="3">
    <source>
        <dbReference type="Proteomes" id="UP000216605"/>
    </source>
</evidence>
<keyword evidence="3" id="KW-1185">Reference proteome</keyword>
<comment type="caution">
    <text evidence="2">The sequence shown here is derived from an EMBL/GenBank/DDBJ whole genome shotgun (WGS) entry which is preliminary data.</text>
</comment>
<proteinExistence type="predicted"/>
<dbReference type="PROSITE" id="PS51257">
    <property type="entry name" value="PROKAR_LIPOPROTEIN"/>
    <property type="match status" value="1"/>
</dbReference>